<dbReference type="Pfam" id="PF01494">
    <property type="entry name" value="FAD_binding_3"/>
    <property type="match status" value="1"/>
</dbReference>
<evidence type="ECO:0000256" key="1">
    <source>
        <dbReference type="ARBA" id="ARBA00007992"/>
    </source>
</evidence>
<reference evidence="7 8" key="1">
    <citation type="journal article" date="2016" name="Nat. Commun.">
        <title>Ectomycorrhizal ecology is imprinted in the genome of the dominant symbiotic fungus Cenococcum geophilum.</title>
        <authorList>
            <consortium name="DOE Joint Genome Institute"/>
            <person name="Peter M."/>
            <person name="Kohler A."/>
            <person name="Ohm R.A."/>
            <person name="Kuo A."/>
            <person name="Krutzmann J."/>
            <person name="Morin E."/>
            <person name="Arend M."/>
            <person name="Barry K.W."/>
            <person name="Binder M."/>
            <person name="Choi C."/>
            <person name="Clum A."/>
            <person name="Copeland A."/>
            <person name="Grisel N."/>
            <person name="Haridas S."/>
            <person name="Kipfer T."/>
            <person name="LaButti K."/>
            <person name="Lindquist E."/>
            <person name="Lipzen A."/>
            <person name="Maire R."/>
            <person name="Meier B."/>
            <person name="Mihaltcheva S."/>
            <person name="Molinier V."/>
            <person name="Murat C."/>
            <person name="Poggeler S."/>
            <person name="Quandt C.A."/>
            <person name="Sperisen C."/>
            <person name="Tritt A."/>
            <person name="Tisserant E."/>
            <person name="Crous P.W."/>
            <person name="Henrissat B."/>
            <person name="Nehls U."/>
            <person name="Egli S."/>
            <person name="Spatafora J.W."/>
            <person name="Grigoriev I.V."/>
            <person name="Martin F.M."/>
        </authorList>
    </citation>
    <scope>NUCLEOTIDE SEQUENCE [LARGE SCALE GENOMIC DNA]</scope>
    <source>
        <strain evidence="7 8">CBS 207.34</strain>
    </source>
</reference>
<dbReference type="InterPro" id="IPR036188">
    <property type="entry name" value="FAD/NAD-bd_sf"/>
</dbReference>
<dbReference type="EMBL" id="KV748884">
    <property type="protein sequence ID" value="OCL12374.1"/>
    <property type="molecule type" value="Genomic_DNA"/>
</dbReference>
<evidence type="ECO:0000256" key="3">
    <source>
        <dbReference type="ARBA" id="ARBA00022827"/>
    </source>
</evidence>
<dbReference type="FunFam" id="3.50.50.60:FF:000115">
    <property type="entry name" value="Salicylate hydroxylase, putative"/>
    <property type="match status" value="1"/>
</dbReference>
<sequence length="437" mass="48919">MSKPQYHVAIIGAGLGGLAAAIGIARAGHRVTIIEQATALGEVGAGIQIPPNSSRILRRYGLLEKIETVSVRPKDFILRSYKDGAMLSKQNMLPYAVDAYGNPYLHIHRADYHKILAEEAHRLGVSIQLGSSVTAIDFETPAIHIKDKPDFRADIVVGADGLKSVCREALLGHADPPKLTGDLAYRIVVKAEDMVKHENLRELVDNPAINYWMGPNAHAVCYLLKGGGLYNVVLACPDNLPELINTQAADIQEMRDFFAKWDARLKTLLSIVQETSKWRLQNSEEMKKWSHPSGKFALLGDACHATLPYLAQGAAMAVEDGAVLGALMEKLEDKAQLKDVLVIYEKLRKERTTRIVKGSTALREIFHLEDGERQQERDRQLLYEQPFEDFPNRWADPVFQPWLFSYDAHAEVEKAWKTYKAGQFPLTYGKFKPRPNL</sequence>
<keyword evidence="4" id="KW-0560">Oxidoreductase</keyword>
<keyword evidence="2" id="KW-0285">Flavoprotein</keyword>
<dbReference type="PANTHER" id="PTHR13789">
    <property type="entry name" value="MONOOXYGENASE"/>
    <property type="match status" value="1"/>
</dbReference>
<evidence type="ECO:0000256" key="5">
    <source>
        <dbReference type="ARBA" id="ARBA00023033"/>
    </source>
</evidence>
<dbReference type="AlphaFoldDB" id="A0A8E2JWN3"/>
<protein>
    <submittedName>
        <fullName evidence="7">FAD/NAD(P)-binding domain-containing protein</fullName>
    </submittedName>
</protein>
<dbReference type="GO" id="GO:0004497">
    <property type="term" value="F:monooxygenase activity"/>
    <property type="evidence" value="ECO:0007669"/>
    <property type="project" value="UniProtKB-KW"/>
</dbReference>
<evidence type="ECO:0000256" key="2">
    <source>
        <dbReference type="ARBA" id="ARBA00022630"/>
    </source>
</evidence>
<gene>
    <name evidence="7" type="ORF">AOQ84DRAFT_352564</name>
</gene>
<accession>A0A8E2JWN3</accession>
<evidence type="ECO:0000256" key="4">
    <source>
        <dbReference type="ARBA" id="ARBA00023002"/>
    </source>
</evidence>
<dbReference type="SUPFAM" id="SSF51905">
    <property type="entry name" value="FAD/NAD(P)-binding domain"/>
    <property type="match status" value="1"/>
</dbReference>
<evidence type="ECO:0000313" key="8">
    <source>
        <dbReference type="Proteomes" id="UP000250140"/>
    </source>
</evidence>
<dbReference type="SUPFAM" id="SSF54373">
    <property type="entry name" value="FAD-linked reductases, C-terminal domain"/>
    <property type="match status" value="1"/>
</dbReference>
<dbReference type="GO" id="GO:0071949">
    <property type="term" value="F:FAD binding"/>
    <property type="evidence" value="ECO:0007669"/>
    <property type="project" value="InterPro"/>
</dbReference>
<dbReference type="OrthoDB" id="16820at2759"/>
<keyword evidence="5" id="KW-0503">Monooxygenase</keyword>
<dbReference type="PRINTS" id="PR00420">
    <property type="entry name" value="RNGMNOXGNASE"/>
</dbReference>
<dbReference type="InterPro" id="IPR002938">
    <property type="entry name" value="FAD-bd"/>
</dbReference>
<evidence type="ECO:0000259" key="6">
    <source>
        <dbReference type="Pfam" id="PF01494"/>
    </source>
</evidence>
<dbReference type="Proteomes" id="UP000250140">
    <property type="component" value="Unassembled WGS sequence"/>
</dbReference>
<organism evidence="7 8">
    <name type="scientific">Glonium stellatum</name>
    <dbReference type="NCBI Taxonomy" id="574774"/>
    <lineage>
        <taxon>Eukaryota</taxon>
        <taxon>Fungi</taxon>
        <taxon>Dikarya</taxon>
        <taxon>Ascomycota</taxon>
        <taxon>Pezizomycotina</taxon>
        <taxon>Dothideomycetes</taxon>
        <taxon>Pleosporomycetidae</taxon>
        <taxon>Gloniales</taxon>
        <taxon>Gloniaceae</taxon>
        <taxon>Glonium</taxon>
    </lineage>
</organism>
<dbReference type="InterPro" id="IPR050493">
    <property type="entry name" value="FAD-dep_Monooxygenase_BioMet"/>
</dbReference>
<evidence type="ECO:0000313" key="7">
    <source>
        <dbReference type="EMBL" id="OCL12374.1"/>
    </source>
</evidence>
<keyword evidence="3" id="KW-0274">FAD</keyword>
<feature type="domain" description="FAD-binding" evidence="6">
    <location>
        <begin position="6"/>
        <end position="357"/>
    </location>
</feature>
<name>A0A8E2JWN3_9PEZI</name>
<dbReference type="Gene3D" id="3.50.50.60">
    <property type="entry name" value="FAD/NAD(P)-binding domain"/>
    <property type="match status" value="1"/>
</dbReference>
<dbReference type="PANTHER" id="PTHR13789:SF147">
    <property type="entry name" value="PUTATIVE (AFU_ORTHOLOGUE AFUA_2G01950)-RELATED"/>
    <property type="match status" value="1"/>
</dbReference>
<keyword evidence="8" id="KW-1185">Reference proteome</keyword>
<comment type="similarity">
    <text evidence="1">Belongs to the paxM FAD-dependent monooxygenase family.</text>
</comment>
<proteinExistence type="inferred from homology"/>